<reference evidence="3" key="1">
    <citation type="submission" date="2020-06" db="EMBL/GenBank/DDBJ databases">
        <authorList>
            <person name="Li T."/>
            <person name="Hu X."/>
            <person name="Zhang T."/>
            <person name="Song X."/>
            <person name="Zhang H."/>
            <person name="Dai N."/>
            <person name="Sheng W."/>
            <person name="Hou X."/>
            <person name="Wei L."/>
        </authorList>
    </citation>
    <scope>NUCLEOTIDE SEQUENCE</scope>
    <source>
        <strain evidence="3">KEN8</strain>
        <tissue evidence="3">Leaf</tissue>
    </source>
</reference>
<dbReference type="InterPro" id="IPR058942">
    <property type="entry name" value="AT3G52170-like"/>
</dbReference>
<feature type="region of interest" description="Disordered" evidence="1">
    <location>
        <begin position="170"/>
        <end position="225"/>
    </location>
</feature>
<organism evidence="3">
    <name type="scientific">Sesamum calycinum</name>
    <dbReference type="NCBI Taxonomy" id="2727403"/>
    <lineage>
        <taxon>Eukaryota</taxon>
        <taxon>Viridiplantae</taxon>
        <taxon>Streptophyta</taxon>
        <taxon>Embryophyta</taxon>
        <taxon>Tracheophyta</taxon>
        <taxon>Spermatophyta</taxon>
        <taxon>Magnoliopsida</taxon>
        <taxon>eudicotyledons</taxon>
        <taxon>Gunneridae</taxon>
        <taxon>Pentapetalae</taxon>
        <taxon>asterids</taxon>
        <taxon>lamiids</taxon>
        <taxon>Lamiales</taxon>
        <taxon>Pedaliaceae</taxon>
        <taxon>Sesamum</taxon>
    </lineage>
</organism>
<dbReference type="EMBL" id="JACGWM010000006">
    <property type="protein sequence ID" value="KAL0369002.1"/>
    <property type="molecule type" value="Genomic_DNA"/>
</dbReference>
<evidence type="ECO:0000256" key="1">
    <source>
        <dbReference type="SAM" id="MobiDB-lite"/>
    </source>
</evidence>
<accession>A0AAW2QNG3</accession>
<dbReference type="InterPro" id="IPR058941">
    <property type="entry name" value="HTH_AT3G52170-like"/>
</dbReference>
<dbReference type="PANTHER" id="PTHR34568:SF4">
    <property type="entry name" value="OS02G0638000 PROTEIN"/>
    <property type="match status" value="1"/>
</dbReference>
<gene>
    <name evidence="3" type="ORF">Scaly_1119100</name>
</gene>
<dbReference type="Pfam" id="PF25896">
    <property type="entry name" value="HTH_AT3G52170"/>
    <property type="match status" value="1"/>
</dbReference>
<feature type="domain" description="AT3G52170-like helix-turn-helix" evidence="2">
    <location>
        <begin position="70"/>
        <end position="119"/>
    </location>
</feature>
<feature type="compositionally biased region" description="Basic and acidic residues" evidence="1">
    <location>
        <begin position="203"/>
        <end position="225"/>
    </location>
</feature>
<reference evidence="3" key="2">
    <citation type="journal article" date="2024" name="Plant">
        <title>Genomic evolution and insights into agronomic trait innovations of Sesamum species.</title>
        <authorList>
            <person name="Miao H."/>
            <person name="Wang L."/>
            <person name="Qu L."/>
            <person name="Liu H."/>
            <person name="Sun Y."/>
            <person name="Le M."/>
            <person name="Wang Q."/>
            <person name="Wei S."/>
            <person name="Zheng Y."/>
            <person name="Lin W."/>
            <person name="Duan Y."/>
            <person name="Cao H."/>
            <person name="Xiong S."/>
            <person name="Wang X."/>
            <person name="Wei L."/>
            <person name="Li C."/>
            <person name="Ma Q."/>
            <person name="Ju M."/>
            <person name="Zhao R."/>
            <person name="Li G."/>
            <person name="Mu C."/>
            <person name="Tian Q."/>
            <person name="Mei H."/>
            <person name="Zhang T."/>
            <person name="Gao T."/>
            <person name="Zhang H."/>
        </authorList>
    </citation>
    <scope>NUCLEOTIDE SEQUENCE</scope>
    <source>
        <strain evidence="3">KEN8</strain>
    </source>
</reference>
<evidence type="ECO:0000313" key="3">
    <source>
        <dbReference type="EMBL" id="KAL0369002.1"/>
    </source>
</evidence>
<dbReference type="PANTHER" id="PTHR34568">
    <property type="entry name" value="RRM DOMAIN-CONTAINING PROTEIN"/>
    <property type="match status" value="1"/>
</dbReference>
<protein>
    <recommendedName>
        <fullName evidence="2">AT3G52170-like helix-turn-helix domain-containing protein</fullName>
    </recommendedName>
</protein>
<proteinExistence type="predicted"/>
<comment type="caution">
    <text evidence="3">The sequence shown here is derived from an EMBL/GenBank/DDBJ whole genome shotgun (WGS) entry which is preliminary data.</text>
</comment>
<evidence type="ECO:0000259" key="2">
    <source>
        <dbReference type="Pfam" id="PF25896"/>
    </source>
</evidence>
<feature type="compositionally biased region" description="Polar residues" evidence="1">
    <location>
        <begin position="182"/>
        <end position="202"/>
    </location>
</feature>
<sequence length="337" mass="37193">MRLIRSVLRPANVGLSRRCQVTKASSAPLCPVIERSSIVHGSNVQWCGRSYAASASSDTVECKKARRRVSKDERKTMVENYVNKYREMNAGKFPTASDAVKDVGGSYYVVRQILQELQYNSKVSPADTKGASLEKSFVSKDETSTKSVEVSQTRGLGEVSPILKMATAKSSSKILKSKKRPQSSISVEESINGETQLSSASADRSKIDEPKSSQHPDPEHTKQEIIHEDKLKLMGCEPRASHKSQLSQKYQEGLCSCLTSVQKLCDVPNLLLFEDSGNENITKRGASCSAIEPFQNSCLVCIERLDIGIQDIINIKYKPELLQDWKTGSVGQLSIPF</sequence>
<dbReference type="AlphaFoldDB" id="A0AAW2QNG3"/>
<name>A0AAW2QNG3_9LAMI</name>